<dbReference type="Gene3D" id="3.30.465.10">
    <property type="match status" value="1"/>
</dbReference>
<evidence type="ECO:0000313" key="7">
    <source>
        <dbReference type="Proteomes" id="UP000799750"/>
    </source>
</evidence>
<dbReference type="PANTHER" id="PTHR42973">
    <property type="entry name" value="BINDING OXIDOREDUCTASE, PUTATIVE (AFU_ORTHOLOGUE AFUA_1G17690)-RELATED"/>
    <property type="match status" value="1"/>
</dbReference>
<accession>A0A6A6Q8B6</accession>
<dbReference type="GO" id="GO:0016491">
    <property type="term" value="F:oxidoreductase activity"/>
    <property type="evidence" value="ECO:0007669"/>
    <property type="project" value="UniProtKB-KW"/>
</dbReference>
<comment type="similarity">
    <text evidence="1">Belongs to the oxygen-dependent FAD-linked oxidoreductase family.</text>
</comment>
<dbReference type="EMBL" id="MU004202">
    <property type="protein sequence ID" value="KAF2488555.1"/>
    <property type="molecule type" value="Genomic_DNA"/>
</dbReference>
<dbReference type="InterPro" id="IPR036318">
    <property type="entry name" value="FAD-bd_PCMH-like_sf"/>
</dbReference>
<dbReference type="GO" id="GO:0071949">
    <property type="term" value="F:FAD binding"/>
    <property type="evidence" value="ECO:0007669"/>
    <property type="project" value="InterPro"/>
</dbReference>
<dbReference type="AlphaFoldDB" id="A0A6A6Q8B6"/>
<dbReference type="InterPro" id="IPR016169">
    <property type="entry name" value="FAD-bd_PCMH_sub2"/>
</dbReference>
<dbReference type="OrthoDB" id="2151789at2759"/>
<keyword evidence="4" id="KW-0560">Oxidoreductase</keyword>
<dbReference type="Pfam" id="PF01565">
    <property type="entry name" value="FAD_binding_4"/>
    <property type="match status" value="1"/>
</dbReference>
<evidence type="ECO:0000256" key="3">
    <source>
        <dbReference type="ARBA" id="ARBA00022827"/>
    </source>
</evidence>
<feature type="domain" description="FAD-binding PCMH-type" evidence="5">
    <location>
        <begin position="38"/>
        <end position="215"/>
    </location>
</feature>
<dbReference type="PROSITE" id="PS51387">
    <property type="entry name" value="FAD_PCMH"/>
    <property type="match status" value="1"/>
</dbReference>
<reference evidence="6" key="1">
    <citation type="journal article" date="2020" name="Stud. Mycol.">
        <title>101 Dothideomycetes genomes: a test case for predicting lifestyles and emergence of pathogens.</title>
        <authorList>
            <person name="Haridas S."/>
            <person name="Albert R."/>
            <person name="Binder M."/>
            <person name="Bloem J."/>
            <person name="Labutti K."/>
            <person name="Salamov A."/>
            <person name="Andreopoulos B."/>
            <person name="Baker S."/>
            <person name="Barry K."/>
            <person name="Bills G."/>
            <person name="Bluhm B."/>
            <person name="Cannon C."/>
            <person name="Castanera R."/>
            <person name="Culley D."/>
            <person name="Daum C."/>
            <person name="Ezra D."/>
            <person name="Gonzalez J."/>
            <person name="Henrissat B."/>
            <person name="Kuo A."/>
            <person name="Liang C."/>
            <person name="Lipzen A."/>
            <person name="Lutzoni F."/>
            <person name="Magnuson J."/>
            <person name="Mondo S."/>
            <person name="Nolan M."/>
            <person name="Ohm R."/>
            <person name="Pangilinan J."/>
            <person name="Park H.-J."/>
            <person name="Ramirez L."/>
            <person name="Alfaro M."/>
            <person name="Sun H."/>
            <person name="Tritt A."/>
            <person name="Yoshinaga Y."/>
            <person name="Zwiers L.-H."/>
            <person name="Turgeon B."/>
            <person name="Goodwin S."/>
            <person name="Spatafora J."/>
            <person name="Crous P."/>
            <person name="Grigoriev I."/>
        </authorList>
    </citation>
    <scope>NUCLEOTIDE SEQUENCE</scope>
    <source>
        <strain evidence="6">CBS 269.34</strain>
    </source>
</reference>
<dbReference type="PANTHER" id="PTHR42973:SF22">
    <property type="entry name" value="FAD-BINDING PCMH-TYPE DOMAIN-CONTAINING PROTEIN-RELATED"/>
    <property type="match status" value="1"/>
</dbReference>
<dbReference type="InterPro" id="IPR050416">
    <property type="entry name" value="FAD-linked_Oxidoreductase"/>
</dbReference>
<dbReference type="InterPro" id="IPR016166">
    <property type="entry name" value="FAD-bd_PCMH"/>
</dbReference>
<proteinExistence type="inferred from homology"/>
<evidence type="ECO:0000256" key="1">
    <source>
        <dbReference type="ARBA" id="ARBA00005466"/>
    </source>
</evidence>
<name>A0A6A6Q8B6_9PEZI</name>
<evidence type="ECO:0000313" key="6">
    <source>
        <dbReference type="EMBL" id="KAF2488555.1"/>
    </source>
</evidence>
<keyword evidence="7" id="KW-1185">Reference proteome</keyword>
<sequence>MTSTLSTTLTSVLSEKVLVPGTEDYDTANNSYFTAFENEIKPSYIAKPTSVEEVSKLVAALHPHLASGEAQLAVRGTGHTPFGGSANIKDGITVDLRALKGVQLSEDKATVDIGCGETWTSVYSELEKHGLTTAGGRVGRVGVTGLLLIHEGGLSLYSTRRGFACDSVTEFSVVLASGIVVKASAKENSDLWIALKGGLNNFGIVTSFKMKTFETGPVWGGVTYYLQGTCTQLIEAVCDFALNEKDEDTHIMCGAGYGFGHQVTTCVMYQTKGVEDAPSLKRFTTIQPQIEQMKTMRTGTHLGFCDELSAFSTDGTRQLYLTCTIKPDVSLMEAFHDKWQETLATLKDSEGFIFSFNFQPLTEALLQNSANAGGNSMNISPDDGPLLVVLLNPVWNLAADDERIISGVSSLLATFKNLASEKGMLHRYIFINYAYEKEDVFKGFGDESQRRLKAASEKWDPEGIFQKAVPGGFKVSSTWD</sequence>
<evidence type="ECO:0000256" key="4">
    <source>
        <dbReference type="ARBA" id="ARBA00023002"/>
    </source>
</evidence>
<dbReference type="Proteomes" id="UP000799750">
    <property type="component" value="Unassembled WGS sequence"/>
</dbReference>
<keyword evidence="2" id="KW-0285">Flavoprotein</keyword>
<evidence type="ECO:0000256" key="2">
    <source>
        <dbReference type="ARBA" id="ARBA00022630"/>
    </source>
</evidence>
<dbReference type="SUPFAM" id="SSF56176">
    <property type="entry name" value="FAD-binding/transporter-associated domain-like"/>
    <property type="match status" value="1"/>
</dbReference>
<evidence type="ECO:0000259" key="5">
    <source>
        <dbReference type="PROSITE" id="PS51387"/>
    </source>
</evidence>
<organism evidence="6 7">
    <name type="scientific">Lophium mytilinum</name>
    <dbReference type="NCBI Taxonomy" id="390894"/>
    <lineage>
        <taxon>Eukaryota</taxon>
        <taxon>Fungi</taxon>
        <taxon>Dikarya</taxon>
        <taxon>Ascomycota</taxon>
        <taxon>Pezizomycotina</taxon>
        <taxon>Dothideomycetes</taxon>
        <taxon>Pleosporomycetidae</taxon>
        <taxon>Mytilinidiales</taxon>
        <taxon>Mytilinidiaceae</taxon>
        <taxon>Lophium</taxon>
    </lineage>
</organism>
<keyword evidence="3" id="KW-0274">FAD</keyword>
<gene>
    <name evidence="6" type="ORF">BU16DRAFT_600774</name>
</gene>
<dbReference type="InterPro" id="IPR006094">
    <property type="entry name" value="Oxid_FAD_bind_N"/>
</dbReference>
<protein>
    <submittedName>
        <fullName evidence="6">FAD-binding domain-containing protein</fullName>
    </submittedName>
</protein>